<dbReference type="InterPro" id="IPR040213">
    <property type="entry name" value="GIR2-like"/>
</dbReference>
<dbReference type="AlphaFoldDB" id="F2U369"/>
<dbReference type="GeneID" id="16076832"/>
<dbReference type="FunCoup" id="F2U369">
    <property type="interactions" value="416"/>
</dbReference>
<dbReference type="GO" id="GO:0009893">
    <property type="term" value="P:positive regulation of metabolic process"/>
    <property type="evidence" value="ECO:0007669"/>
    <property type="project" value="UniProtKB-ARBA"/>
</dbReference>
<name>F2U369_SALR5</name>
<accession>F2U369</accession>
<keyword evidence="3" id="KW-1185">Reference proteome</keyword>
<dbReference type="GO" id="GO:0033554">
    <property type="term" value="P:cellular response to stress"/>
    <property type="evidence" value="ECO:0007669"/>
    <property type="project" value="UniProtKB-ARBA"/>
</dbReference>
<dbReference type="Proteomes" id="UP000007799">
    <property type="component" value="Unassembled WGS sequence"/>
</dbReference>
<dbReference type="CDD" id="cd23823">
    <property type="entry name" value="RWD_GCN2"/>
    <property type="match status" value="1"/>
</dbReference>
<dbReference type="GO" id="GO:0051246">
    <property type="term" value="P:regulation of protein metabolic process"/>
    <property type="evidence" value="ECO:0007669"/>
    <property type="project" value="UniProtKB-ARBA"/>
</dbReference>
<dbReference type="GO" id="GO:0010468">
    <property type="term" value="P:regulation of gene expression"/>
    <property type="evidence" value="ECO:0007669"/>
    <property type="project" value="UniProtKB-ARBA"/>
</dbReference>
<protein>
    <recommendedName>
        <fullName evidence="1">RWD domain-containing protein</fullName>
    </recommendedName>
</protein>
<dbReference type="FunFam" id="3.10.110.10:FF:000050">
    <property type="entry name" value="eIF-2-alpha kinase GCN2"/>
    <property type="match status" value="1"/>
</dbReference>
<gene>
    <name evidence="2" type="ORF">PTSG_02744</name>
</gene>
<evidence type="ECO:0000259" key="1">
    <source>
        <dbReference type="PROSITE" id="PS50908"/>
    </source>
</evidence>
<dbReference type="RefSeq" id="XP_004996246.1">
    <property type="nucleotide sequence ID" value="XM_004996189.1"/>
</dbReference>
<dbReference type="InParanoid" id="F2U369"/>
<reference evidence="2" key="1">
    <citation type="submission" date="2009-08" db="EMBL/GenBank/DDBJ databases">
        <title>Annotation of Salpingoeca rosetta.</title>
        <authorList>
            <consortium name="The Broad Institute Genome Sequencing Platform"/>
            <person name="Russ C."/>
            <person name="Cuomo C."/>
            <person name="Burger G."/>
            <person name="Gray M.W."/>
            <person name="Holland P.W.H."/>
            <person name="King N."/>
            <person name="Lang F.B.F."/>
            <person name="Roger A.J."/>
            <person name="Ruiz-Trillo I."/>
            <person name="Young S.K."/>
            <person name="Zeng Q."/>
            <person name="Gargeya S."/>
            <person name="Alvarado L."/>
            <person name="Berlin A."/>
            <person name="Chapman S.B."/>
            <person name="Chen Z."/>
            <person name="Freedman E."/>
            <person name="Gellesch M."/>
            <person name="Goldberg J."/>
            <person name="Griggs A."/>
            <person name="Gujja S."/>
            <person name="Heilman E."/>
            <person name="Heiman D."/>
            <person name="Howarth C."/>
            <person name="Mehta T."/>
            <person name="Neiman D."/>
            <person name="Pearson M."/>
            <person name="Roberts A."/>
            <person name="Saif S."/>
            <person name="Shea T."/>
            <person name="Shenoy N."/>
            <person name="Sisk P."/>
            <person name="Stolte C."/>
            <person name="Sykes S."/>
            <person name="White J."/>
            <person name="Yandava C."/>
            <person name="Haas B."/>
            <person name="Nusbaum C."/>
            <person name="Birren B."/>
        </authorList>
    </citation>
    <scope>NUCLEOTIDE SEQUENCE [LARGE SCALE GENOMIC DNA]</scope>
    <source>
        <strain evidence="2">ATCC 50818</strain>
    </source>
</reference>
<feature type="domain" description="RWD" evidence="1">
    <location>
        <begin position="11"/>
        <end position="119"/>
    </location>
</feature>
<dbReference type="InterPro" id="IPR006575">
    <property type="entry name" value="RWD_dom"/>
</dbReference>
<dbReference type="OMA" id="QWDEHKK"/>
<dbReference type="PROSITE" id="PS50908">
    <property type="entry name" value="RWD"/>
    <property type="match status" value="1"/>
</dbReference>
<dbReference type="Pfam" id="PF05773">
    <property type="entry name" value="RWD"/>
    <property type="match status" value="1"/>
</dbReference>
<dbReference type="SMART" id="SM00591">
    <property type="entry name" value="RWD"/>
    <property type="match status" value="1"/>
</dbReference>
<dbReference type="KEGG" id="sre:PTSG_02744"/>
<organism evidence="3">
    <name type="scientific">Salpingoeca rosetta (strain ATCC 50818 / BSB-021)</name>
    <dbReference type="NCBI Taxonomy" id="946362"/>
    <lineage>
        <taxon>Eukaryota</taxon>
        <taxon>Choanoflagellata</taxon>
        <taxon>Craspedida</taxon>
        <taxon>Salpingoecidae</taxon>
        <taxon>Salpingoeca</taxon>
    </lineage>
</organism>
<evidence type="ECO:0000313" key="2">
    <source>
        <dbReference type="EMBL" id="EGD82063.1"/>
    </source>
</evidence>
<dbReference type="PANTHER" id="PTHR12292">
    <property type="entry name" value="RWD DOMAIN-CONTAINING PROTEIN"/>
    <property type="match status" value="1"/>
</dbReference>
<sequence>MADDYRQEQLDEVESLEAIYPDLFTKLSDDPLSFKLVIVSDESSSPDDPEATSSVTLTVTYTPTYPEEAPVIEISSSLCVSAAAKEKLQEVIKTEIEDNLGMPMVSVVQMTVKEALDEINEQERQRIVDDRIRAKEEAEMKELERLTAGTAVTKESFMAWLTQFQEEMAKKKGAPAKAKASSSKLTGKQLFLTDTKMQTSDSSFMEEGDLDVDRALFSDMDMEDLPDDL</sequence>
<dbReference type="InterPro" id="IPR016135">
    <property type="entry name" value="UBQ-conjugating_enzyme/RWD"/>
</dbReference>
<dbReference type="EMBL" id="GL832960">
    <property type="protein sequence ID" value="EGD82063.1"/>
    <property type="molecule type" value="Genomic_DNA"/>
</dbReference>
<dbReference type="eggNOG" id="KOG4018">
    <property type="taxonomic scope" value="Eukaryota"/>
</dbReference>
<dbReference type="STRING" id="946362.F2U369"/>
<dbReference type="Gene3D" id="3.10.110.10">
    <property type="entry name" value="Ubiquitin Conjugating Enzyme"/>
    <property type="match status" value="1"/>
</dbReference>
<proteinExistence type="predicted"/>
<dbReference type="SUPFAM" id="SSF54495">
    <property type="entry name" value="UBC-like"/>
    <property type="match status" value="1"/>
</dbReference>
<evidence type="ECO:0000313" key="3">
    <source>
        <dbReference type="Proteomes" id="UP000007799"/>
    </source>
</evidence>
<dbReference type="OrthoDB" id="277175at2759"/>